<evidence type="ECO:0000313" key="3">
    <source>
        <dbReference type="EMBL" id="MBP3983369.1"/>
    </source>
</evidence>
<feature type="transmembrane region" description="Helical" evidence="1">
    <location>
        <begin position="53"/>
        <end position="71"/>
    </location>
</feature>
<sequence length="159" mass="17685">MKSHEDHGRYGSAAGTGHYARLAIMAALSFIAMYALMYAMVDALANVYHNLNQVYMAGLMAAPMVLIELALMRSMYPRKALNAALVAASLVIMLLCWCGIRKQAAISDQQFLRSMIPHHAGALLMCRENRLTDPDLQRLCREIVASQQSEIGLMRSKLR</sequence>
<feature type="transmembrane region" description="Helical" evidence="1">
    <location>
        <begin position="20"/>
        <end position="41"/>
    </location>
</feature>
<dbReference type="Pfam" id="PF03713">
    <property type="entry name" value="DUF305"/>
    <property type="match status" value="1"/>
</dbReference>
<comment type="caution">
    <text evidence="3">The sequence shown here is derived from an EMBL/GenBank/DDBJ whole genome shotgun (WGS) entry which is preliminary data.</text>
</comment>
<dbReference type="AlphaFoldDB" id="A0A941AS19"/>
<evidence type="ECO:0000313" key="4">
    <source>
        <dbReference type="Proteomes" id="UP000673447"/>
    </source>
</evidence>
<name>A0A941AS19_9GAMM</name>
<dbReference type="InterPro" id="IPR005183">
    <property type="entry name" value="DUF305_CopM-like"/>
</dbReference>
<feature type="domain" description="DUF305" evidence="2">
    <location>
        <begin position="105"/>
        <end position="156"/>
    </location>
</feature>
<gene>
    <name evidence="3" type="ORF">J5837_02945</name>
</gene>
<protein>
    <submittedName>
        <fullName evidence="3">DUF305 domain-containing protein</fullName>
    </submittedName>
</protein>
<dbReference type="RefSeq" id="WP_210535222.1">
    <property type="nucleotide sequence ID" value="NZ_JAGKTC010000001.1"/>
</dbReference>
<dbReference type="InterPro" id="IPR012347">
    <property type="entry name" value="Ferritin-like"/>
</dbReference>
<dbReference type="EMBL" id="JAGKTC010000001">
    <property type="protein sequence ID" value="MBP3983369.1"/>
    <property type="molecule type" value="Genomic_DNA"/>
</dbReference>
<evidence type="ECO:0000256" key="1">
    <source>
        <dbReference type="SAM" id="Phobius"/>
    </source>
</evidence>
<dbReference type="Gene3D" id="1.20.1260.10">
    <property type="match status" value="1"/>
</dbReference>
<keyword evidence="1" id="KW-1133">Transmembrane helix</keyword>
<organism evidence="3 4">
    <name type="scientific">Pseudoxanthomonas helianthi</name>
    <dbReference type="NCBI Taxonomy" id="1453541"/>
    <lineage>
        <taxon>Bacteria</taxon>
        <taxon>Pseudomonadati</taxon>
        <taxon>Pseudomonadota</taxon>
        <taxon>Gammaproteobacteria</taxon>
        <taxon>Lysobacterales</taxon>
        <taxon>Lysobacteraceae</taxon>
        <taxon>Pseudoxanthomonas</taxon>
    </lineage>
</organism>
<accession>A0A941AS19</accession>
<feature type="transmembrane region" description="Helical" evidence="1">
    <location>
        <begin position="83"/>
        <end position="100"/>
    </location>
</feature>
<reference evidence="3" key="2">
    <citation type="submission" date="2021-03" db="EMBL/GenBank/DDBJ databases">
        <authorList>
            <person name="Cao W."/>
        </authorList>
    </citation>
    <scope>NUCLEOTIDE SEQUENCE</scope>
    <source>
        <strain evidence="3">110414</strain>
    </source>
</reference>
<keyword evidence="4" id="KW-1185">Reference proteome</keyword>
<keyword evidence="1" id="KW-0812">Transmembrane</keyword>
<dbReference type="Proteomes" id="UP000673447">
    <property type="component" value="Unassembled WGS sequence"/>
</dbReference>
<proteinExistence type="predicted"/>
<keyword evidence="1" id="KW-0472">Membrane</keyword>
<evidence type="ECO:0000259" key="2">
    <source>
        <dbReference type="Pfam" id="PF03713"/>
    </source>
</evidence>
<reference evidence="3" key="1">
    <citation type="journal article" date="2016" name="Int. J. Syst. Evol. Microbiol.">
        <title>Pseudoxanthomonas helianthi sp. nov., isolated from roots of Jerusalem artichoke (Helianthus tuberosus).</title>
        <authorList>
            <person name="Kittiwongwattana C."/>
            <person name="Thawai C."/>
        </authorList>
    </citation>
    <scope>NUCLEOTIDE SEQUENCE</scope>
    <source>
        <strain evidence="3">110414</strain>
    </source>
</reference>